<dbReference type="Pfam" id="PF07500">
    <property type="entry name" value="TFIIS_M"/>
    <property type="match status" value="1"/>
</dbReference>
<dbReference type="InterPro" id="IPR003618">
    <property type="entry name" value="TFIIS_cen_dom"/>
</dbReference>
<dbReference type="STRING" id="13370.A0A448YPH3"/>
<dbReference type="Gene3D" id="3.30.40.10">
    <property type="entry name" value="Zinc/RING finger domain, C3HC4 (zinc finger)"/>
    <property type="match status" value="1"/>
</dbReference>
<feature type="domain" description="PHD-type" evidence="9">
    <location>
        <begin position="82"/>
        <end position="140"/>
    </location>
</feature>
<dbReference type="PANTHER" id="PTHR47793">
    <property type="entry name" value="HISTONE DEACETYLASE COMPLEX SUBUNIT CTI6"/>
    <property type="match status" value="1"/>
</dbReference>
<dbReference type="OrthoDB" id="79252at2759"/>
<dbReference type="GO" id="GO:0033698">
    <property type="term" value="C:Rpd3L complex"/>
    <property type="evidence" value="ECO:0007669"/>
    <property type="project" value="TreeGrafter"/>
</dbReference>
<keyword evidence="5 7" id="KW-0863">Zinc-finger</keyword>
<keyword evidence="12" id="KW-1185">Reference proteome</keyword>
<keyword evidence="6" id="KW-0862">Zinc</keyword>
<dbReference type="FunCoup" id="A0A448YPH3">
    <property type="interactions" value="13"/>
</dbReference>
<evidence type="ECO:0000256" key="1">
    <source>
        <dbReference type="ARBA" id="ARBA00002311"/>
    </source>
</evidence>
<dbReference type="PROSITE" id="PS51321">
    <property type="entry name" value="TFIIS_CENTRAL"/>
    <property type="match status" value="1"/>
</dbReference>
<keyword evidence="4" id="KW-0479">Metal-binding</keyword>
<feature type="compositionally biased region" description="Basic residues" evidence="8">
    <location>
        <begin position="54"/>
        <end position="67"/>
    </location>
</feature>
<sequence length="754" mass="85264">MTDATVRRSSRSNKGVNRRLAALAEEAEEAQEKQKVAEERSRKRRVGGGDAKGKIKGKGKGRSNKKQKINEAEEVSAQSEDSVRCLPCGTTDANYDEDNDTKVMIQCDKCKTWQHMQCLFHTENEKKIPKVYHCNVCDPENPRYKNLKLSMTLEEYLGAVGDKQVEVGSVKEELIKGEDIKEESVEEEPAKAQASVASESLEEEEVEAPSPPAVLIPDTIIDDGAKEDKAEDDDYQEENEKEKAPKKHAKRERVKKSATPPVEGLNKTRSSVVKQFAGRFTRKLSSLDKSIVEEDSADEWGRKMEQALYEAFPPFGGKTVSDEYISKSRTLLFNLGKTNLMDKIVKSGFDFAMIVHLTPEEMMREDYKELANEVKKQSMTQTILPSNDEKVKIRRTHRGEEIVEDTEFGQKSVEDARLEEIDRLRDAKERKLKAEREKELEALGMLGVDEEGREEQQQGGHMEFSLPVNNDEEEEETRVDGSEGGAEVSDNRSLDDDDDEFSKILGDEEEKDKVNSGNNQSSPLPTSPQDSDYDPLDTVPLADTVWKGTVEFPGTGVVRVKCMYRCSTASDTHKNVLASKTRKMFSDFRLGPNGLFNAGRLSASTAEDYLAKAIQSRDLYMSEVQPISDSSVSPVEAQANLFNYMKVWSYFYSLGKYGVVDGRPEYVKDCYITCFSREELLNGERVPSFMDYFDRDELFAKMEKEKAVESDEERETHDKKMYILFVAKKNLDYILGKEGFNGSLESIMSELTSY</sequence>
<organism evidence="11 12">
    <name type="scientific">Brettanomyces naardenensis</name>
    <name type="common">Yeast</name>
    <dbReference type="NCBI Taxonomy" id="13370"/>
    <lineage>
        <taxon>Eukaryota</taxon>
        <taxon>Fungi</taxon>
        <taxon>Dikarya</taxon>
        <taxon>Ascomycota</taxon>
        <taxon>Saccharomycotina</taxon>
        <taxon>Pichiomycetes</taxon>
        <taxon>Pichiales</taxon>
        <taxon>Pichiaceae</taxon>
        <taxon>Brettanomyces</taxon>
    </lineage>
</organism>
<dbReference type="EMBL" id="CAACVR010000028">
    <property type="protein sequence ID" value="VEU22793.1"/>
    <property type="molecule type" value="Genomic_DNA"/>
</dbReference>
<evidence type="ECO:0000256" key="5">
    <source>
        <dbReference type="ARBA" id="ARBA00022771"/>
    </source>
</evidence>
<feature type="compositionally biased region" description="Basic and acidic residues" evidence="8">
    <location>
        <begin position="30"/>
        <end position="41"/>
    </location>
</feature>
<accession>A0A448YPH3</accession>
<dbReference type="InParanoid" id="A0A448YPH3"/>
<evidence type="ECO:0000256" key="2">
    <source>
        <dbReference type="ARBA" id="ARBA00011050"/>
    </source>
</evidence>
<comment type="similarity">
    <text evidence="2">Belongs to the BYE1 family.</text>
</comment>
<evidence type="ECO:0000313" key="11">
    <source>
        <dbReference type="EMBL" id="VEU22793.1"/>
    </source>
</evidence>
<dbReference type="SUPFAM" id="SSF46942">
    <property type="entry name" value="Elongation factor TFIIS domain 2"/>
    <property type="match status" value="1"/>
</dbReference>
<dbReference type="SUPFAM" id="SSF57903">
    <property type="entry name" value="FYVE/PHD zinc finger"/>
    <property type="match status" value="1"/>
</dbReference>
<comment type="function">
    <text evidence="1">Negative regulator of transcription elongation.</text>
</comment>
<evidence type="ECO:0000313" key="12">
    <source>
        <dbReference type="Proteomes" id="UP000290900"/>
    </source>
</evidence>
<dbReference type="Pfam" id="PF00628">
    <property type="entry name" value="PHD"/>
    <property type="match status" value="1"/>
</dbReference>
<evidence type="ECO:0000259" key="10">
    <source>
        <dbReference type="PROSITE" id="PS51321"/>
    </source>
</evidence>
<dbReference type="AlphaFoldDB" id="A0A448YPH3"/>
<protein>
    <recommendedName>
        <fullName evidence="3">Transcription factor BYE1</fullName>
    </recommendedName>
</protein>
<dbReference type="GO" id="GO:0061188">
    <property type="term" value="P:negative regulation of rDNA heterochromatin formation"/>
    <property type="evidence" value="ECO:0007669"/>
    <property type="project" value="TreeGrafter"/>
</dbReference>
<dbReference type="CDD" id="cd21542">
    <property type="entry name" value="SPOC_Bye1p-like"/>
    <property type="match status" value="1"/>
</dbReference>
<dbReference type="GO" id="GO:0061186">
    <property type="term" value="P:negative regulation of silent mating-type cassette heterochromatin formation"/>
    <property type="evidence" value="ECO:0007669"/>
    <property type="project" value="TreeGrafter"/>
</dbReference>
<dbReference type="InterPro" id="IPR012921">
    <property type="entry name" value="SPOC_C"/>
</dbReference>
<evidence type="ECO:0000256" key="7">
    <source>
        <dbReference type="PROSITE-ProRule" id="PRU00146"/>
    </source>
</evidence>
<dbReference type="InterPro" id="IPR019787">
    <property type="entry name" value="Znf_PHD-finger"/>
</dbReference>
<dbReference type="InterPro" id="IPR036575">
    <property type="entry name" value="TFIIS_cen_dom_sf"/>
</dbReference>
<reference evidence="11 12" key="1">
    <citation type="submission" date="2018-12" db="EMBL/GenBank/DDBJ databases">
        <authorList>
            <person name="Tiukova I."/>
            <person name="Dainat J."/>
        </authorList>
    </citation>
    <scope>NUCLEOTIDE SEQUENCE [LARGE SCALE GENOMIC DNA]</scope>
</reference>
<feature type="region of interest" description="Disordered" evidence="8">
    <location>
        <begin position="178"/>
        <end position="268"/>
    </location>
</feature>
<dbReference type="GO" id="GO:0006351">
    <property type="term" value="P:DNA-templated transcription"/>
    <property type="evidence" value="ECO:0007669"/>
    <property type="project" value="InterPro"/>
</dbReference>
<dbReference type="PANTHER" id="PTHR47793:SF1">
    <property type="entry name" value="HISTONE DEACETYLASE COMPLEX SUBUNIT CTI6"/>
    <property type="match status" value="1"/>
</dbReference>
<feature type="region of interest" description="Disordered" evidence="8">
    <location>
        <begin position="443"/>
        <end position="536"/>
    </location>
</feature>
<dbReference type="InterPro" id="IPR013083">
    <property type="entry name" value="Znf_RING/FYVE/PHD"/>
</dbReference>
<dbReference type="SMART" id="SM00249">
    <property type="entry name" value="PHD"/>
    <property type="match status" value="1"/>
</dbReference>
<dbReference type="Pfam" id="PF07744">
    <property type="entry name" value="SPOC"/>
    <property type="match status" value="1"/>
</dbReference>
<evidence type="ECO:0000256" key="8">
    <source>
        <dbReference type="SAM" id="MobiDB-lite"/>
    </source>
</evidence>
<name>A0A448YPH3_BRENA</name>
<dbReference type="Proteomes" id="UP000290900">
    <property type="component" value="Unassembled WGS sequence"/>
</dbReference>
<dbReference type="Gene3D" id="1.10.472.30">
    <property type="entry name" value="Transcription elongation factor S-II, central domain"/>
    <property type="match status" value="1"/>
</dbReference>
<dbReference type="InterPro" id="IPR019786">
    <property type="entry name" value="Zinc_finger_PHD-type_CS"/>
</dbReference>
<feature type="region of interest" description="Disordered" evidence="8">
    <location>
        <begin position="1"/>
        <end position="76"/>
    </location>
</feature>
<feature type="compositionally biased region" description="Basic and acidic residues" evidence="8">
    <location>
        <begin position="501"/>
        <end position="514"/>
    </location>
</feature>
<dbReference type="PROSITE" id="PS50016">
    <property type="entry name" value="ZF_PHD_2"/>
    <property type="match status" value="1"/>
</dbReference>
<feature type="domain" description="TFIIS central" evidence="10">
    <location>
        <begin position="268"/>
        <end position="390"/>
    </location>
</feature>
<dbReference type="InterPro" id="IPR001965">
    <property type="entry name" value="Znf_PHD"/>
</dbReference>
<feature type="compositionally biased region" description="Basic residues" evidence="8">
    <location>
        <begin position="244"/>
        <end position="256"/>
    </location>
</feature>
<evidence type="ECO:0000256" key="6">
    <source>
        <dbReference type="ARBA" id="ARBA00022833"/>
    </source>
</evidence>
<evidence type="ECO:0000256" key="3">
    <source>
        <dbReference type="ARBA" id="ARBA00021616"/>
    </source>
</evidence>
<proteinExistence type="inferred from homology"/>
<evidence type="ECO:0000259" key="9">
    <source>
        <dbReference type="PROSITE" id="PS50016"/>
    </source>
</evidence>
<feature type="compositionally biased region" description="Polar residues" evidence="8">
    <location>
        <begin position="515"/>
        <end position="530"/>
    </location>
</feature>
<evidence type="ECO:0000256" key="4">
    <source>
        <dbReference type="ARBA" id="ARBA00022723"/>
    </source>
</evidence>
<dbReference type="InterPro" id="IPR053051">
    <property type="entry name" value="HDAC_complex_subunit"/>
</dbReference>
<dbReference type="InterPro" id="IPR011011">
    <property type="entry name" value="Znf_FYVE_PHD"/>
</dbReference>
<dbReference type="GO" id="GO:0070210">
    <property type="term" value="C:Rpd3L-Expanded complex"/>
    <property type="evidence" value="ECO:0007669"/>
    <property type="project" value="TreeGrafter"/>
</dbReference>
<dbReference type="PROSITE" id="PS01359">
    <property type="entry name" value="ZF_PHD_1"/>
    <property type="match status" value="1"/>
</dbReference>
<gene>
    <name evidence="11" type="ORF">BRENAR_LOCUS3524</name>
</gene>
<dbReference type="GO" id="GO:0008270">
    <property type="term" value="F:zinc ion binding"/>
    <property type="evidence" value="ECO:0007669"/>
    <property type="project" value="UniProtKB-KW"/>
</dbReference>